<sequence>MRRIVVVLVQIFIPRRGLIFVELVDDMAKEVTTKCNNRVLSYFETDIAFQIISRAVRALT</sequence>
<name>A0A2P5D6H6_PARAD</name>
<reference evidence="2" key="1">
    <citation type="submission" date="2016-06" db="EMBL/GenBank/DDBJ databases">
        <title>Parallel loss of symbiosis genes in relatives of nitrogen-fixing non-legume Parasponia.</title>
        <authorList>
            <person name="Van Velzen R."/>
            <person name="Holmer R."/>
            <person name="Bu F."/>
            <person name="Rutten L."/>
            <person name="Van Zeijl A."/>
            <person name="Liu W."/>
            <person name="Santuari L."/>
            <person name="Cao Q."/>
            <person name="Sharma T."/>
            <person name="Shen D."/>
            <person name="Roswanjaya Y."/>
            <person name="Wardhani T."/>
            <person name="Kalhor M.S."/>
            <person name="Jansen J."/>
            <person name="Van den Hoogen J."/>
            <person name="Gungor B."/>
            <person name="Hartog M."/>
            <person name="Hontelez J."/>
            <person name="Verver J."/>
            <person name="Yang W.-C."/>
            <person name="Schijlen E."/>
            <person name="Repin R."/>
            <person name="Schilthuizen M."/>
            <person name="Schranz E."/>
            <person name="Heidstra R."/>
            <person name="Miyata K."/>
            <person name="Fedorova E."/>
            <person name="Kohlen W."/>
            <person name="Bisseling T."/>
            <person name="Smit S."/>
            <person name="Geurts R."/>
        </authorList>
    </citation>
    <scope>NUCLEOTIDE SEQUENCE [LARGE SCALE GENOMIC DNA]</scope>
    <source>
        <strain evidence="2">cv. WU1-14</strain>
    </source>
</reference>
<evidence type="ECO:0000313" key="1">
    <source>
        <dbReference type="EMBL" id="PON68895.1"/>
    </source>
</evidence>
<keyword evidence="2" id="KW-1185">Reference proteome</keyword>
<dbReference type="Proteomes" id="UP000237105">
    <property type="component" value="Unassembled WGS sequence"/>
</dbReference>
<gene>
    <name evidence="1" type="ORF">PanWU01x14_092120</name>
</gene>
<dbReference type="EMBL" id="JXTB01000059">
    <property type="protein sequence ID" value="PON68895.1"/>
    <property type="molecule type" value="Genomic_DNA"/>
</dbReference>
<evidence type="ECO:0000313" key="2">
    <source>
        <dbReference type="Proteomes" id="UP000237105"/>
    </source>
</evidence>
<protein>
    <submittedName>
        <fullName evidence="1">Uncharacterized protein</fullName>
    </submittedName>
</protein>
<proteinExistence type="predicted"/>
<organism evidence="1 2">
    <name type="scientific">Parasponia andersonii</name>
    <name type="common">Sponia andersonii</name>
    <dbReference type="NCBI Taxonomy" id="3476"/>
    <lineage>
        <taxon>Eukaryota</taxon>
        <taxon>Viridiplantae</taxon>
        <taxon>Streptophyta</taxon>
        <taxon>Embryophyta</taxon>
        <taxon>Tracheophyta</taxon>
        <taxon>Spermatophyta</taxon>
        <taxon>Magnoliopsida</taxon>
        <taxon>eudicotyledons</taxon>
        <taxon>Gunneridae</taxon>
        <taxon>Pentapetalae</taxon>
        <taxon>rosids</taxon>
        <taxon>fabids</taxon>
        <taxon>Rosales</taxon>
        <taxon>Cannabaceae</taxon>
        <taxon>Parasponia</taxon>
    </lineage>
</organism>
<comment type="caution">
    <text evidence="1">The sequence shown here is derived from an EMBL/GenBank/DDBJ whole genome shotgun (WGS) entry which is preliminary data.</text>
</comment>
<accession>A0A2P5D6H6</accession>
<dbReference type="AlphaFoldDB" id="A0A2P5D6H6"/>